<dbReference type="RefSeq" id="WP_210031026.1">
    <property type="nucleotide sequence ID" value="NZ_JAGINU010000001.1"/>
</dbReference>
<dbReference type="PANTHER" id="PTHR43098">
    <property type="entry name" value="L-ORNITHINE N(5)-MONOOXYGENASE-RELATED"/>
    <property type="match status" value="1"/>
</dbReference>
<evidence type="ECO:0000313" key="9">
    <source>
        <dbReference type="Proteomes" id="UP001519295"/>
    </source>
</evidence>
<dbReference type="InterPro" id="IPR050775">
    <property type="entry name" value="FAD-binding_Monooxygenases"/>
</dbReference>
<organism evidence="8 9">
    <name type="scientific">Pseudonocardia parietis</name>
    <dbReference type="NCBI Taxonomy" id="570936"/>
    <lineage>
        <taxon>Bacteria</taxon>
        <taxon>Bacillati</taxon>
        <taxon>Actinomycetota</taxon>
        <taxon>Actinomycetes</taxon>
        <taxon>Pseudonocardiales</taxon>
        <taxon>Pseudonocardiaceae</taxon>
        <taxon>Pseudonocardia</taxon>
    </lineage>
</organism>
<evidence type="ECO:0000256" key="4">
    <source>
        <dbReference type="ARBA" id="ARBA00022827"/>
    </source>
</evidence>
<feature type="compositionally biased region" description="Basic and acidic residues" evidence="7">
    <location>
        <begin position="19"/>
        <end position="35"/>
    </location>
</feature>
<evidence type="ECO:0000256" key="2">
    <source>
        <dbReference type="ARBA" id="ARBA00010139"/>
    </source>
</evidence>
<protein>
    <submittedName>
        <fullName evidence="8">Cation diffusion facilitator CzcD-associated flavoprotein CzcO</fullName>
    </submittedName>
</protein>
<feature type="region of interest" description="Disordered" evidence="7">
    <location>
        <begin position="1"/>
        <end position="63"/>
    </location>
</feature>
<keyword evidence="4" id="KW-0274">FAD</keyword>
<proteinExistence type="inferred from homology"/>
<keyword evidence="6" id="KW-0560">Oxidoreductase</keyword>
<evidence type="ECO:0000256" key="1">
    <source>
        <dbReference type="ARBA" id="ARBA00001974"/>
    </source>
</evidence>
<sequence>MLHQQRTPDTGPWNLDDLEPTRARYRAERDKRLRPDGSGQYLGTTGDLSGYGEDPWTEPSVERTPVTDDVDAVVLGAGFGGLLAGAHLRKAGLGRIRLVDTAGGVGGTWYWNRYPGVACDIESYIYLPMLEEIGGMPSRKYAPGSEIRGHAERMAERFDLLRDALLHTEVTSLRWDEEISRWRVGTDRGDGFTARYAVLSSGPFNKPKLPGIPGIEDYAGHAFHSSRWDYAYTGGSEDVREYPGLAGKRVALVGTGATGVQIVPAIAPSCGELLVVQRTPSTVDRRDDCPTDPQWWAGLEPGWQRRRRDNFIALVTGAAAEQDLVADQWTDTAPARGRQRLMRGTPEDLEDPALAMEIADHQKMAEMRERVAQIVGDPATAAALQPWYRHLCKRPCFSDTYLQAFNRDNVGLVDTDGRGVERMTPDGVVVAGVEYPADVVIFGTGFELGVAAATRSGAEIRGRGGITLEQYWSDGLRTLHGAVSRGFPNLFHLGSTQNVVSVNFGHILEDRAEYLGAVVAEAERRGAAVEPSAAAEDAWVEVIRARALDMQAFQAECTPGYFNEEGTPRKRSESFGGGPLEFTELLRRWQNEGMDEAFSG</sequence>
<dbReference type="Pfam" id="PF13450">
    <property type="entry name" value="NAD_binding_8"/>
    <property type="match status" value="1"/>
</dbReference>
<keyword evidence="9" id="KW-1185">Reference proteome</keyword>
<reference evidence="8 9" key="1">
    <citation type="submission" date="2021-03" db="EMBL/GenBank/DDBJ databases">
        <title>Sequencing the genomes of 1000 actinobacteria strains.</title>
        <authorList>
            <person name="Klenk H.-P."/>
        </authorList>
    </citation>
    <scope>NUCLEOTIDE SEQUENCE [LARGE SCALE GENOMIC DNA]</scope>
    <source>
        <strain evidence="8 9">DSM 45256</strain>
    </source>
</reference>
<gene>
    <name evidence="8" type="ORF">JOF36_004861</name>
</gene>
<comment type="caution">
    <text evidence="8">The sequence shown here is derived from an EMBL/GenBank/DDBJ whole genome shotgun (WGS) entry which is preliminary data.</text>
</comment>
<dbReference type="SUPFAM" id="SSF51905">
    <property type="entry name" value="FAD/NAD(P)-binding domain"/>
    <property type="match status" value="2"/>
</dbReference>
<dbReference type="EMBL" id="JAGINU010000001">
    <property type="protein sequence ID" value="MBP2369165.1"/>
    <property type="molecule type" value="Genomic_DNA"/>
</dbReference>
<keyword evidence="3" id="KW-0285">Flavoprotein</keyword>
<evidence type="ECO:0000256" key="3">
    <source>
        <dbReference type="ARBA" id="ARBA00022630"/>
    </source>
</evidence>
<evidence type="ECO:0000256" key="6">
    <source>
        <dbReference type="ARBA" id="ARBA00023002"/>
    </source>
</evidence>
<evidence type="ECO:0000256" key="7">
    <source>
        <dbReference type="SAM" id="MobiDB-lite"/>
    </source>
</evidence>
<keyword evidence="5" id="KW-0521">NADP</keyword>
<dbReference type="InterPro" id="IPR020946">
    <property type="entry name" value="Flavin_mOase-like"/>
</dbReference>
<dbReference type="Gene3D" id="3.50.50.60">
    <property type="entry name" value="FAD/NAD(P)-binding domain"/>
    <property type="match status" value="2"/>
</dbReference>
<dbReference type="InterPro" id="IPR036188">
    <property type="entry name" value="FAD/NAD-bd_sf"/>
</dbReference>
<comment type="cofactor">
    <cofactor evidence="1">
        <name>FAD</name>
        <dbReference type="ChEBI" id="CHEBI:57692"/>
    </cofactor>
</comment>
<dbReference type="Proteomes" id="UP001519295">
    <property type="component" value="Unassembled WGS sequence"/>
</dbReference>
<dbReference type="PANTHER" id="PTHR43098:SF2">
    <property type="entry name" value="FAD-BINDING MONOOXYGENASE AUSB-RELATED"/>
    <property type="match status" value="1"/>
</dbReference>
<name>A0ABS4VZ32_9PSEU</name>
<accession>A0ABS4VZ32</accession>
<evidence type="ECO:0000256" key="5">
    <source>
        <dbReference type="ARBA" id="ARBA00022857"/>
    </source>
</evidence>
<evidence type="ECO:0000313" key="8">
    <source>
        <dbReference type="EMBL" id="MBP2369165.1"/>
    </source>
</evidence>
<comment type="similarity">
    <text evidence="2">Belongs to the FAD-binding monooxygenase family.</text>
</comment>
<dbReference type="Pfam" id="PF00743">
    <property type="entry name" value="FMO-like"/>
    <property type="match status" value="1"/>
</dbReference>